<sequence>MQDGPAALGVLDDAAVAFLREFSMVDETVGDLSSDDDLDSDDGDEIDECLAYHLLRPRRISELFGIPPATLSRVLHKAEIALDKALQEIPDAQVRYPSKHQQRQWARRVQEKEPLLDGVWGFVDGKNYRVQSPANADLRNAHYNGWLHTVLVTGTLCYGMDGTLVRGRHNLPGSWNDGETTANCK</sequence>
<dbReference type="Proteomes" id="UP000433483">
    <property type="component" value="Unassembled WGS sequence"/>
</dbReference>
<dbReference type="EMBL" id="QXGB01000169">
    <property type="protein sequence ID" value="KAE9226729.1"/>
    <property type="molecule type" value="Genomic_DNA"/>
</dbReference>
<reference evidence="1 2" key="1">
    <citation type="submission" date="2018-08" db="EMBL/GenBank/DDBJ databases">
        <title>Genomic investigation of the strawberry pathogen Phytophthora fragariae indicates pathogenicity is determined by transcriptional variation in three key races.</title>
        <authorList>
            <person name="Adams T.M."/>
            <person name="Armitage A.D."/>
            <person name="Sobczyk M.K."/>
            <person name="Bates H.J."/>
            <person name="Dunwell J.M."/>
            <person name="Nellist C.F."/>
            <person name="Harrison R.J."/>
        </authorList>
    </citation>
    <scope>NUCLEOTIDE SEQUENCE [LARGE SCALE GENOMIC DNA]</scope>
    <source>
        <strain evidence="1 2">NOV-27</strain>
    </source>
</reference>
<dbReference type="AlphaFoldDB" id="A0A6A3YYU9"/>
<organism evidence="1 2">
    <name type="scientific">Phytophthora fragariae</name>
    <dbReference type="NCBI Taxonomy" id="53985"/>
    <lineage>
        <taxon>Eukaryota</taxon>
        <taxon>Sar</taxon>
        <taxon>Stramenopiles</taxon>
        <taxon>Oomycota</taxon>
        <taxon>Peronosporomycetes</taxon>
        <taxon>Peronosporales</taxon>
        <taxon>Peronosporaceae</taxon>
        <taxon>Phytophthora</taxon>
    </lineage>
</organism>
<dbReference type="OrthoDB" id="124028at2759"/>
<evidence type="ECO:0008006" key="3">
    <source>
        <dbReference type="Google" id="ProtNLM"/>
    </source>
</evidence>
<evidence type="ECO:0000313" key="2">
    <source>
        <dbReference type="Proteomes" id="UP000433483"/>
    </source>
</evidence>
<proteinExistence type="predicted"/>
<accession>A0A6A3YYU9</accession>
<protein>
    <recommendedName>
        <fullName evidence="3">DDE Tnp4 domain-containing protein</fullName>
    </recommendedName>
</protein>
<name>A0A6A3YYU9_9STRA</name>
<gene>
    <name evidence="1" type="ORF">PF005_g5020</name>
</gene>
<dbReference type="PANTHER" id="PTHR48471:SF1">
    <property type="entry name" value="DDE TNP4 DOMAIN-CONTAINING PROTEIN"/>
    <property type="match status" value="1"/>
</dbReference>
<dbReference type="PANTHER" id="PTHR48471">
    <property type="entry name" value="DDE TNP4 DOMAIN-CONTAINING PROTEIN"/>
    <property type="match status" value="1"/>
</dbReference>
<comment type="caution">
    <text evidence="1">The sequence shown here is derived from an EMBL/GenBank/DDBJ whole genome shotgun (WGS) entry which is preliminary data.</text>
</comment>
<evidence type="ECO:0000313" key="1">
    <source>
        <dbReference type="EMBL" id="KAE9226729.1"/>
    </source>
</evidence>
<keyword evidence="2" id="KW-1185">Reference proteome</keyword>